<dbReference type="AlphaFoldDB" id="A0A0F5HTW5"/>
<dbReference type="GO" id="GO:0004844">
    <property type="term" value="F:uracil DNA N-glycosylase activity"/>
    <property type="evidence" value="ECO:0007669"/>
    <property type="project" value="TreeGrafter"/>
</dbReference>
<dbReference type="RefSeq" id="WP_046128782.1">
    <property type="nucleotide sequence ID" value="NZ_JWIR02000059.1"/>
</dbReference>
<dbReference type="InterPro" id="IPR015637">
    <property type="entry name" value="MUG/TDG"/>
</dbReference>
<evidence type="ECO:0000259" key="4">
    <source>
        <dbReference type="Pfam" id="PF03167"/>
    </source>
</evidence>
<keyword evidence="1" id="KW-0227">DNA damage</keyword>
<sequence>MGPIDDHIKKHLDILFVGFNPSLRSGETGYHFANPNNRFWTILHRAGLTDRKLHPSEGEQLVDMGYGLTNIVARPTKAAEDITKEEYEEGKEILKEKIARYEPAFVCFVGKGVYQQYSGRKQVPWGLQEMSVVPGVYDFVAPSSSGLVRIKLDDIVAIYKELSRLLEVYKEKGKEGVEEWK</sequence>
<keyword evidence="2" id="KW-0378">Hydrolase</keyword>
<dbReference type="PANTHER" id="PTHR12159">
    <property type="entry name" value="G/T AND G/U MISMATCH-SPECIFIC DNA GLYCOSYLASE"/>
    <property type="match status" value="1"/>
</dbReference>
<reference evidence="5" key="1">
    <citation type="submission" date="2015-02" db="EMBL/GenBank/DDBJ databases">
        <title>Genome Assembly of Bacillaceae bacterium MTCC 8252.</title>
        <authorList>
            <person name="Verma A."/>
            <person name="Khatri I."/>
            <person name="Mual P."/>
            <person name="Subramanian S."/>
            <person name="Krishnamurthi S."/>
        </authorList>
    </citation>
    <scope>NUCLEOTIDE SEQUENCE [LARGE SCALE GENOMIC DNA]</scope>
    <source>
        <strain evidence="5">MTCC 8252</strain>
    </source>
</reference>
<dbReference type="Gene3D" id="3.40.470.10">
    <property type="entry name" value="Uracil-DNA glycosylase-like domain"/>
    <property type="match status" value="1"/>
</dbReference>
<dbReference type="OrthoDB" id="9799921at2"/>
<evidence type="ECO:0000313" key="5">
    <source>
        <dbReference type="EMBL" id="KKB36736.1"/>
    </source>
</evidence>
<dbReference type="GO" id="GO:0008263">
    <property type="term" value="F:pyrimidine-specific mismatch base pair DNA N-glycosylase activity"/>
    <property type="evidence" value="ECO:0007669"/>
    <property type="project" value="TreeGrafter"/>
</dbReference>
<dbReference type="EMBL" id="JWIR02000059">
    <property type="protein sequence ID" value="KKB36736.1"/>
    <property type="molecule type" value="Genomic_DNA"/>
</dbReference>
<feature type="domain" description="Uracil-DNA glycosylase-like" evidence="4">
    <location>
        <begin position="8"/>
        <end position="152"/>
    </location>
</feature>
<accession>A0A0F5HTW5</accession>
<evidence type="ECO:0000256" key="3">
    <source>
        <dbReference type="ARBA" id="ARBA00023204"/>
    </source>
</evidence>
<dbReference type="CDD" id="cd10028">
    <property type="entry name" value="UDG-F2_TDG_MUG"/>
    <property type="match status" value="1"/>
</dbReference>
<dbReference type="PANTHER" id="PTHR12159:SF9">
    <property type="entry name" value="G_T MISMATCH-SPECIFIC THYMINE DNA GLYCOSYLASE"/>
    <property type="match status" value="1"/>
</dbReference>
<evidence type="ECO:0000256" key="1">
    <source>
        <dbReference type="ARBA" id="ARBA00022763"/>
    </source>
</evidence>
<name>A0A0F5HTW5_BACTR</name>
<keyword evidence="3" id="KW-0234">DNA repair</keyword>
<dbReference type="InterPro" id="IPR005122">
    <property type="entry name" value="Uracil-DNA_glycosylase-like"/>
</dbReference>
<comment type="caution">
    <text evidence="5">The sequence shown here is derived from an EMBL/GenBank/DDBJ whole genome shotgun (WGS) entry which is preliminary data.</text>
</comment>
<organism evidence="5 6">
    <name type="scientific">Bacillus thermotolerans</name>
    <name type="common">Quasibacillus thermotolerans</name>
    <dbReference type="NCBI Taxonomy" id="1221996"/>
    <lineage>
        <taxon>Bacteria</taxon>
        <taxon>Bacillati</taxon>
        <taxon>Bacillota</taxon>
        <taxon>Bacilli</taxon>
        <taxon>Bacillales</taxon>
        <taxon>Bacillaceae</taxon>
        <taxon>Bacillus</taxon>
    </lineage>
</organism>
<protein>
    <submittedName>
        <fullName evidence="5">G:T/U mismatch-specific uracil/thymine DNA-glycosylase</fullName>
    </submittedName>
</protein>
<keyword evidence="6" id="KW-1185">Reference proteome</keyword>
<dbReference type="Proteomes" id="UP000031563">
    <property type="component" value="Unassembled WGS sequence"/>
</dbReference>
<dbReference type="InterPro" id="IPR036895">
    <property type="entry name" value="Uracil-DNA_glycosylase-like_sf"/>
</dbReference>
<proteinExistence type="predicted"/>
<accession>A0A0F5HKS9</accession>
<evidence type="ECO:0000256" key="2">
    <source>
        <dbReference type="ARBA" id="ARBA00022801"/>
    </source>
</evidence>
<dbReference type="STRING" id="1221996.QY95_03004"/>
<dbReference type="Pfam" id="PF03167">
    <property type="entry name" value="UDG"/>
    <property type="match status" value="1"/>
</dbReference>
<dbReference type="NCBIfam" id="NF007570">
    <property type="entry name" value="PRK10201.1"/>
    <property type="match status" value="1"/>
</dbReference>
<gene>
    <name evidence="5" type="ORF">QY95_03004</name>
</gene>
<evidence type="ECO:0000313" key="6">
    <source>
        <dbReference type="Proteomes" id="UP000031563"/>
    </source>
</evidence>
<dbReference type="GO" id="GO:0006285">
    <property type="term" value="P:base-excision repair, AP site formation"/>
    <property type="evidence" value="ECO:0007669"/>
    <property type="project" value="InterPro"/>
</dbReference>
<dbReference type="SUPFAM" id="SSF52141">
    <property type="entry name" value="Uracil-DNA glycosylase-like"/>
    <property type="match status" value="1"/>
</dbReference>